<protein>
    <submittedName>
        <fullName evidence="1">Acyl carrier protein</fullName>
    </submittedName>
</protein>
<name>A0A164L0Z0_9NOCA</name>
<gene>
    <name evidence="1" type="ORF">AWN90_37245</name>
</gene>
<dbReference type="EMBL" id="LWGR01000010">
    <property type="protein sequence ID" value="KZM71907.1"/>
    <property type="molecule type" value="Genomic_DNA"/>
</dbReference>
<dbReference type="Proteomes" id="UP000076512">
    <property type="component" value="Unassembled WGS sequence"/>
</dbReference>
<organism evidence="1 2">
    <name type="scientific">Nocardia terpenica</name>
    <dbReference type="NCBI Taxonomy" id="455432"/>
    <lineage>
        <taxon>Bacteria</taxon>
        <taxon>Bacillati</taxon>
        <taxon>Actinomycetota</taxon>
        <taxon>Actinomycetes</taxon>
        <taxon>Mycobacteriales</taxon>
        <taxon>Nocardiaceae</taxon>
        <taxon>Nocardia</taxon>
    </lineage>
</organism>
<dbReference type="OrthoDB" id="3785691at2"/>
<accession>A0A164L0Z0</accession>
<sequence>MNIGNSDVPVRADEAAVCAEIAAMIRDVLDDYDLEDLEIGMDTAFGEDLEFESIDMVALGESLDARYGHAVNFAEFVADMELDQIINLTVGQLVEHVTTCLRAAEGADR</sequence>
<keyword evidence="2" id="KW-1185">Reference proteome</keyword>
<dbReference type="SUPFAM" id="SSF47336">
    <property type="entry name" value="ACP-like"/>
    <property type="match status" value="1"/>
</dbReference>
<dbReference type="InterPro" id="IPR036736">
    <property type="entry name" value="ACP-like_sf"/>
</dbReference>
<proteinExistence type="predicted"/>
<evidence type="ECO:0000313" key="1">
    <source>
        <dbReference type="EMBL" id="KZM71907.1"/>
    </source>
</evidence>
<dbReference type="STRING" id="455432.AWN90_37245"/>
<dbReference type="Gene3D" id="1.10.1200.10">
    <property type="entry name" value="ACP-like"/>
    <property type="match status" value="1"/>
</dbReference>
<dbReference type="AlphaFoldDB" id="A0A164L0Z0"/>
<dbReference type="RefSeq" id="WP_067592909.1">
    <property type="nucleotide sequence ID" value="NZ_JABMCZ010000001.1"/>
</dbReference>
<comment type="caution">
    <text evidence="1">The sequence shown here is derived from an EMBL/GenBank/DDBJ whole genome shotgun (WGS) entry which is preliminary data.</text>
</comment>
<evidence type="ECO:0000313" key="2">
    <source>
        <dbReference type="Proteomes" id="UP000076512"/>
    </source>
</evidence>
<reference evidence="1 2" key="1">
    <citation type="submission" date="2016-04" db="EMBL/GenBank/DDBJ databases">
        <authorList>
            <person name="Evans L.H."/>
            <person name="Alamgir A."/>
            <person name="Owens N."/>
            <person name="Weber N.D."/>
            <person name="Virtaneva K."/>
            <person name="Barbian K."/>
            <person name="Babar A."/>
            <person name="Rosenke K."/>
        </authorList>
    </citation>
    <scope>NUCLEOTIDE SEQUENCE [LARGE SCALE GENOMIC DNA]</scope>
    <source>
        <strain evidence="1 2">IFM 0406</strain>
    </source>
</reference>